<dbReference type="AlphaFoldDB" id="A0A162WI55"/>
<accession>A0A162WI55</accession>
<protein>
    <submittedName>
        <fullName evidence="1">Uncharacterized protein</fullName>
    </submittedName>
</protein>
<evidence type="ECO:0000313" key="1">
    <source>
        <dbReference type="EMBL" id="OAD67295.1"/>
    </source>
</evidence>
<reference evidence="2" key="1">
    <citation type="submission" date="2015-06" db="EMBL/GenBank/DDBJ databases">
        <title>Expansion of signal transduction pathways in fungi by whole-genome duplication.</title>
        <authorList>
            <consortium name="DOE Joint Genome Institute"/>
            <person name="Corrochano L.M."/>
            <person name="Kuo A."/>
            <person name="Marcet-Houben M."/>
            <person name="Polaino S."/>
            <person name="Salamov A."/>
            <person name="Villalobos J.M."/>
            <person name="Alvarez M.I."/>
            <person name="Avalos J."/>
            <person name="Benito E.P."/>
            <person name="Benoit I."/>
            <person name="Burger G."/>
            <person name="Camino L.P."/>
            <person name="Canovas D."/>
            <person name="Cerda-Olmedo E."/>
            <person name="Cheng J.-F."/>
            <person name="Dominguez A."/>
            <person name="Elias M."/>
            <person name="Eslava A.P."/>
            <person name="Glaser F."/>
            <person name="Grimwood J."/>
            <person name="Gutierrez G."/>
            <person name="Heitman J."/>
            <person name="Henrissat B."/>
            <person name="Iturriaga E.A."/>
            <person name="Lang B.F."/>
            <person name="Lavin J.L."/>
            <person name="Lee S."/>
            <person name="Li W."/>
            <person name="Lindquist E."/>
            <person name="Lopez-Garcia S."/>
            <person name="Luque E.M."/>
            <person name="Marcos A.T."/>
            <person name="Martin J."/>
            <person name="McCluskey K."/>
            <person name="Medina H.R."/>
            <person name="Miralles-Duran A."/>
            <person name="Miyazaki A."/>
            <person name="Munoz-Torres E."/>
            <person name="Oguiza J.A."/>
            <person name="Ohm R."/>
            <person name="Olmedo M."/>
            <person name="Orejas M."/>
            <person name="Ortiz-Castellanos L."/>
            <person name="Pisabarro A.G."/>
            <person name="Rodriguez-Romero J."/>
            <person name="Ruiz-Herrera J."/>
            <person name="Ruiz-Vazquez R."/>
            <person name="Sanz C."/>
            <person name="Schackwitz W."/>
            <person name="Schmutz J."/>
            <person name="Shahriari M."/>
            <person name="Shelest E."/>
            <person name="Silva-Franco F."/>
            <person name="Soanes D."/>
            <person name="Syed K."/>
            <person name="Tagua V.G."/>
            <person name="Talbot N.J."/>
            <person name="Thon M."/>
            <person name="De vries R.P."/>
            <person name="Wiebenga A."/>
            <person name="Yadav J.S."/>
            <person name="Braun E.L."/>
            <person name="Baker S."/>
            <person name="Garre V."/>
            <person name="Horwitz B."/>
            <person name="Torres-Martinez S."/>
            <person name="Idnurm A."/>
            <person name="Herrera-Estrella A."/>
            <person name="Gabaldon T."/>
            <person name="Grigoriev I.V."/>
        </authorList>
    </citation>
    <scope>NUCLEOTIDE SEQUENCE [LARGE SCALE GENOMIC DNA]</scope>
    <source>
        <strain evidence="2">NRRL 1555(-)</strain>
    </source>
</reference>
<dbReference type="EMBL" id="KV441024">
    <property type="protein sequence ID" value="OAD67295.1"/>
    <property type="molecule type" value="Genomic_DNA"/>
</dbReference>
<keyword evidence="2" id="KW-1185">Reference proteome</keyword>
<proteinExistence type="predicted"/>
<evidence type="ECO:0000313" key="2">
    <source>
        <dbReference type="Proteomes" id="UP000077315"/>
    </source>
</evidence>
<sequence length="172" mass="20342">MTNVSNYLESQATHNSFYSLTCRVFYMYTKGGMFLQDIQYEYMVFKKIIIDLKYNMYSNIGPFKMQMQMQIRVNESMTVTFYSVSKKSFIVDGTRCHKLHHPVARWYKSAERDKDNSRDLYVVILVLNMRSYSVNFKSKEEVGVQNINIDGIIDSQRNVRFLYAQIYPMSSS</sequence>
<dbReference type="RefSeq" id="XP_018285335.1">
    <property type="nucleotide sequence ID" value="XM_018437231.1"/>
</dbReference>
<organism evidence="1 2">
    <name type="scientific">Phycomyces blakesleeanus (strain ATCC 8743b / DSM 1359 / FGSC 10004 / NBRC 33097 / NRRL 1555)</name>
    <dbReference type="NCBI Taxonomy" id="763407"/>
    <lineage>
        <taxon>Eukaryota</taxon>
        <taxon>Fungi</taxon>
        <taxon>Fungi incertae sedis</taxon>
        <taxon>Mucoromycota</taxon>
        <taxon>Mucoromycotina</taxon>
        <taxon>Mucoromycetes</taxon>
        <taxon>Mucorales</taxon>
        <taxon>Phycomycetaceae</taxon>
        <taxon>Phycomyces</taxon>
    </lineage>
</organism>
<gene>
    <name evidence="1" type="ORF">PHYBLDRAFT_174333</name>
</gene>
<dbReference type="GeneID" id="28998137"/>
<dbReference type="Proteomes" id="UP000077315">
    <property type="component" value="Unassembled WGS sequence"/>
</dbReference>
<dbReference type="InParanoid" id="A0A162WI55"/>
<name>A0A162WI55_PHYB8</name>
<dbReference type="VEuPathDB" id="FungiDB:PHYBLDRAFT_174333"/>